<dbReference type="EMBL" id="BAOS01000020">
    <property type="protein sequence ID" value="GAX61236.1"/>
    <property type="molecule type" value="Genomic_DNA"/>
</dbReference>
<dbReference type="SUPFAM" id="SSF143100">
    <property type="entry name" value="TTHA1013/TTHA0281-like"/>
    <property type="match status" value="1"/>
</dbReference>
<sequence length="81" mass="9183">MLTQYIERAMSKAEYEKLEDGSYCGKISAFSGTIAFGSTLYECQKELHFALEDWLINGLRHRDKIPVIEGINLNLKEAIVA</sequence>
<dbReference type="Gene3D" id="3.30.160.250">
    <property type="match status" value="1"/>
</dbReference>
<accession>A0A286TZE2</accession>
<gene>
    <name evidence="1" type="ORF">SCALIN_C20_0013</name>
</gene>
<dbReference type="AlphaFoldDB" id="A0A286TZE2"/>
<evidence type="ECO:0000313" key="2">
    <source>
        <dbReference type="Proteomes" id="UP000218542"/>
    </source>
</evidence>
<organism evidence="1 2">
    <name type="scientific">Candidatus Scalindua japonica</name>
    <dbReference type="NCBI Taxonomy" id="1284222"/>
    <lineage>
        <taxon>Bacteria</taxon>
        <taxon>Pseudomonadati</taxon>
        <taxon>Planctomycetota</taxon>
        <taxon>Candidatus Brocadiia</taxon>
        <taxon>Candidatus Brocadiales</taxon>
        <taxon>Candidatus Scalinduaceae</taxon>
        <taxon>Candidatus Scalindua</taxon>
    </lineage>
</organism>
<dbReference type="OrthoDB" id="7068289at2"/>
<dbReference type="Proteomes" id="UP000218542">
    <property type="component" value="Unassembled WGS sequence"/>
</dbReference>
<keyword evidence="2" id="KW-1185">Reference proteome</keyword>
<reference evidence="2" key="1">
    <citation type="journal article" date="2017" name="Environ. Microbiol. Rep.">
        <title>Genetic Diversity of Marine Anaerobic Ammonium-Oxidizing Bacteria as Revealed by Genomic and Proteomic Analyses of 'Candidatus Scalindua japonica'.</title>
        <authorList>
            <person name="Oshiki M."/>
            <person name="Mizuto K."/>
            <person name="Kimura Z."/>
            <person name="Kindaichi T."/>
            <person name="Satoh H."/>
            <person name="Okabe S."/>
        </authorList>
    </citation>
    <scope>NUCLEOTIDE SEQUENCE [LARGE SCALE GENOMIC DNA]</scope>
    <source>
        <strain evidence="2">husup-a2</strain>
    </source>
</reference>
<protein>
    <recommendedName>
        <fullName evidence="3">Type II toxin-antitoxin system HicB family antitoxin</fullName>
    </recommendedName>
</protein>
<dbReference type="InterPro" id="IPR049389">
    <property type="entry name" value="TTHA0281-like"/>
</dbReference>
<name>A0A286TZE2_9BACT</name>
<comment type="caution">
    <text evidence="1">The sequence shown here is derived from an EMBL/GenBank/DDBJ whole genome shotgun (WGS) entry which is preliminary data.</text>
</comment>
<proteinExistence type="predicted"/>
<evidence type="ECO:0000313" key="1">
    <source>
        <dbReference type="EMBL" id="GAX61236.1"/>
    </source>
</evidence>
<dbReference type="Pfam" id="PF21748">
    <property type="entry name" value="UPF0150"/>
    <property type="match status" value="1"/>
</dbReference>
<evidence type="ECO:0008006" key="3">
    <source>
        <dbReference type="Google" id="ProtNLM"/>
    </source>
</evidence>
<dbReference type="RefSeq" id="WP_096894630.1">
    <property type="nucleotide sequence ID" value="NZ_BAOS01000020.1"/>
</dbReference>
<dbReference type="InterPro" id="IPR035069">
    <property type="entry name" value="TTHA1013/TTHA0281-like"/>
</dbReference>